<gene>
    <name evidence="4" type="ORF">MR241_01710</name>
</gene>
<dbReference type="InterPro" id="IPR042099">
    <property type="entry name" value="ANL_N_sf"/>
</dbReference>
<proteinExistence type="predicted"/>
<reference evidence="4 5" key="1">
    <citation type="submission" date="2022-03" db="EMBL/GenBank/DDBJ databases">
        <title>Metagenome-assembled genomes from swine fecal metagenomes.</title>
        <authorList>
            <person name="Holman D.B."/>
            <person name="Kommadath A."/>
        </authorList>
    </citation>
    <scope>NUCLEOTIDE SEQUENCE [LARGE SCALE GENOMIC DNA]</scope>
    <source>
        <strain evidence="4">SUG147</strain>
    </source>
</reference>
<dbReference type="Pfam" id="PF13193">
    <property type="entry name" value="AMP-binding_C"/>
    <property type="match status" value="1"/>
</dbReference>
<feature type="domain" description="AMP-dependent synthetase/ligase" evidence="2">
    <location>
        <begin position="32"/>
        <end position="419"/>
    </location>
</feature>
<dbReference type="Proteomes" id="UP001139365">
    <property type="component" value="Unassembled WGS sequence"/>
</dbReference>
<dbReference type="PANTHER" id="PTHR43767">
    <property type="entry name" value="LONG-CHAIN-FATTY-ACID--COA LIGASE"/>
    <property type="match status" value="1"/>
</dbReference>
<dbReference type="SUPFAM" id="SSF56801">
    <property type="entry name" value="Acetyl-CoA synthetase-like"/>
    <property type="match status" value="1"/>
</dbReference>
<dbReference type="AlphaFoldDB" id="A0AAE3FFC6"/>
<protein>
    <submittedName>
        <fullName evidence="4">AMP-binding protein</fullName>
    </submittedName>
</protein>
<dbReference type="GO" id="GO:0016878">
    <property type="term" value="F:acid-thiol ligase activity"/>
    <property type="evidence" value="ECO:0007669"/>
    <property type="project" value="UniProtKB-ARBA"/>
</dbReference>
<accession>A0AAE3FFC6</accession>
<evidence type="ECO:0000313" key="5">
    <source>
        <dbReference type="Proteomes" id="UP001139365"/>
    </source>
</evidence>
<dbReference type="InterPro" id="IPR045851">
    <property type="entry name" value="AMP-bd_C_sf"/>
</dbReference>
<dbReference type="InterPro" id="IPR000873">
    <property type="entry name" value="AMP-dep_synth/lig_dom"/>
</dbReference>
<dbReference type="PANTHER" id="PTHR43767:SF1">
    <property type="entry name" value="NONRIBOSOMAL PEPTIDE SYNTHASE PES1 (EUROFUNG)-RELATED"/>
    <property type="match status" value="1"/>
</dbReference>
<organism evidence="4 5">
    <name type="scientific">Candidatus Colimorpha enterica</name>
    <dbReference type="NCBI Taxonomy" id="3083063"/>
    <lineage>
        <taxon>Bacteria</taxon>
        <taxon>Pseudomonadati</taxon>
        <taxon>Bacteroidota</taxon>
        <taxon>Bacteroidia</taxon>
        <taxon>Bacteroidales</taxon>
        <taxon>Candidatus Colimorpha</taxon>
    </lineage>
</organism>
<dbReference type="InterPro" id="IPR050237">
    <property type="entry name" value="ATP-dep_AMP-bd_enzyme"/>
</dbReference>
<name>A0AAE3FFC6_9BACT</name>
<dbReference type="Gene3D" id="3.30.300.30">
    <property type="match status" value="1"/>
</dbReference>
<feature type="region of interest" description="Disordered" evidence="1">
    <location>
        <begin position="567"/>
        <end position="599"/>
    </location>
</feature>
<comment type="caution">
    <text evidence="4">The sequence shown here is derived from an EMBL/GenBank/DDBJ whole genome shotgun (WGS) entry which is preliminary data.</text>
</comment>
<evidence type="ECO:0000313" key="4">
    <source>
        <dbReference type="EMBL" id="MCI5754992.1"/>
    </source>
</evidence>
<evidence type="ECO:0000259" key="3">
    <source>
        <dbReference type="Pfam" id="PF13193"/>
    </source>
</evidence>
<feature type="domain" description="AMP-binding enzyme C-terminal" evidence="3">
    <location>
        <begin position="476"/>
        <end position="553"/>
    </location>
</feature>
<sequence>MSTVRTPWLNNYGDIPAKLEYKTGTMWEAVADVAAEYPDYVAYAFMGRQTTYQRFARDVAACAKSLKKIGINPGDRVTICMPNCPQTVIMFYAVNVVGAVANMVHPLSSENEIAFYLNESKSIAAITLDQFYGKFAAIRSKVNLANLIIADVKDALSPLMKIGYSLTAGRKIPKVPDDAPVIRWNDFIRMGRSYTGEYKVKRDKLDPAVILYSGGTTGITKGILLSNLNFNALAAQIIATNPVFRPGDSMLAVMPMFHGFGLGVSIHSMLANGGRCILVPRFTAESYARLIIKYRCNFIAGVPTLYEALLRQSVMDGADLSCLKGVFSGGDSLSVELKKRFDRFLADHNASVKIREGYGTTECVTASCLTPLHLAKEGSIGQPFPDTYYKIVAPGTEDEVPYGTEGEICLSGPTVMMEYVNHPDETAKTLRTHADGLKWIHTGDLGCMDEDGFIYFRQRIKRMIVTSGYNVYPSQLENILDAHELVQMSCVIGVPDPLKIQKVKAFIVLKPGYQPTDENREIIREYCRKNIARYAMPYDIEFRESLPKTLVGKVAYRVLEEEEAAKRAANAAAKPAETVSADEKPEVSETDATAPATVR</sequence>
<dbReference type="EMBL" id="JALEMU010000030">
    <property type="protein sequence ID" value="MCI5754992.1"/>
    <property type="molecule type" value="Genomic_DNA"/>
</dbReference>
<evidence type="ECO:0000256" key="1">
    <source>
        <dbReference type="SAM" id="MobiDB-lite"/>
    </source>
</evidence>
<dbReference type="Pfam" id="PF00501">
    <property type="entry name" value="AMP-binding"/>
    <property type="match status" value="1"/>
</dbReference>
<dbReference type="InterPro" id="IPR025110">
    <property type="entry name" value="AMP-bd_C"/>
</dbReference>
<evidence type="ECO:0000259" key="2">
    <source>
        <dbReference type="Pfam" id="PF00501"/>
    </source>
</evidence>
<feature type="compositionally biased region" description="Low complexity" evidence="1">
    <location>
        <begin position="567"/>
        <end position="577"/>
    </location>
</feature>
<dbReference type="Gene3D" id="3.40.50.12780">
    <property type="entry name" value="N-terminal domain of ligase-like"/>
    <property type="match status" value="1"/>
</dbReference>